<name>A0AAD1UJJ1_EUPCR</name>
<dbReference type="EMBL" id="CAMPGE010011075">
    <property type="protein sequence ID" value="CAI2369917.1"/>
    <property type="molecule type" value="Genomic_DNA"/>
</dbReference>
<protein>
    <recommendedName>
        <fullName evidence="5">RRM domain-containing protein</fullName>
    </recommendedName>
</protein>
<dbReference type="PANTHER" id="PTHR47640:SF10">
    <property type="entry name" value="TRNA SELENOCYSTEINE 1-ASSOCIATED PROTEIN 1-RELATED"/>
    <property type="match status" value="1"/>
</dbReference>
<reference evidence="6" key="1">
    <citation type="submission" date="2023-07" db="EMBL/GenBank/DDBJ databases">
        <authorList>
            <consortium name="AG Swart"/>
            <person name="Singh M."/>
            <person name="Singh A."/>
            <person name="Seah K."/>
            <person name="Emmerich C."/>
        </authorList>
    </citation>
    <scope>NUCLEOTIDE SEQUENCE</scope>
    <source>
        <strain evidence="6">DP1</strain>
    </source>
</reference>
<evidence type="ECO:0000313" key="6">
    <source>
        <dbReference type="EMBL" id="CAI2369917.1"/>
    </source>
</evidence>
<dbReference type="Gene3D" id="3.30.70.330">
    <property type="match status" value="2"/>
</dbReference>
<dbReference type="GO" id="GO:0005829">
    <property type="term" value="C:cytosol"/>
    <property type="evidence" value="ECO:0007669"/>
    <property type="project" value="TreeGrafter"/>
</dbReference>
<feature type="compositionally biased region" description="Low complexity" evidence="4">
    <location>
        <begin position="276"/>
        <end position="327"/>
    </location>
</feature>
<dbReference type="SMART" id="SM00360">
    <property type="entry name" value="RRM"/>
    <property type="match status" value="2"/>
</dbReference>
<accession>A0AAD1UJJ1</accession>
<dbReference type="InterPro" id="IPR000504">
    <property type="entry name" value="RRM_dom"/>
</dbReference>
<dbReference type="Proteomes" id="UP001295684">
    <property type="component" value="Unassembled WGS sequence"/>
</dbReference>
<keyword evidence="2 3" id="KW-0694">RNA-binding</keyword>
<dbReference type="InterPro" id="IPR050825">
    <property type="entry name" value="RBM42_RBP45_47-like"/>
</dbReference>
<dbReference type="CDD" id="cd12344">
    <property type="entry name" value="RRM1_SECp43_like"/>
    <property type="match status" value="1"/>
</dbReference>
<dbReference type="AlphaFoldDB" id="A0AAD1UJJ1"/>
<dbReference type="InterPro" id="IPR035979">
    <property type="entry name" value="RBD_domain_sf"/>
</dbReference>
<feature type="compositionally biased region" description="Gly residues" evidence="4">
    <location>
        <begin position="199"/>
        <end position="216"/>
    </location>
</feature>
<dbReference type="PROSITE" id="PS50102">
    <property type="entry name" value="RRM"/>
    <property type="match status" value="2"/>
</dbReference>
<evidence type="ECO:0000256" key="1">
    <source>
        <dbReference type="ARBA" id="ARBA00022737"/>
    </source>
</evidence>
<comment type="caution">
    <text evidence="6">The sequence shown here is derived from an EMBL/GenBank/DDBJ whole genome shotgun (WGS) entry which is preliminary data.</text>
</comment>
<feature type="region of interest" description="Disordered" evidence="4">
    <location>
        <begin position="276"/>
        <end position="333"/>
    </location>
</feature>
<feature type="domain" description="RRM" evidence="5">
    <location>
        <begin position="108"/>
        <end position="187"/>
    </location>
</feature>
<keyword evidence="1" id="KW-0677">Repeat</keyword>
<dbReference type="FunFam" id="3.30.70.330:FF:000159">
    <property type="entry name" value="tRNA selenocysteine 1-associated protein 1"/>
    <property type="match status" value="1"/>
</dbReference>
<feature type="domain" description="RRM" evidence="5">
    <location>
        <begin position="1"/>
        <end position="77"/>
    </location>
</feature>
<evidence type="ECO:0000256" key="2">
    <source>
        <dbReference type="ARBA" id="ARBA00022884"/>
    </source>
</evidence>
<dbReference type="Pfam" id="PF00076">
    <property type="entry name" value="RRM_1"/>
    <property type="match status" value="2"/>
</dbReference>
<feature type="compositionally biased region" description="Polar residues" evidence="4">
    <location>
        <begin position="225"/>
        <end position="242"/>
    </location>
</feature>
<dbReference type="InterPro" id="IPR012677">
    <property type="entry name" value="Nucleotide-bd_a/b_plait_sf"/>
</dbReference>
<gene>
    <name evidence="6" type="ORF">ECRASSUSDP1_LOCUS11222</name>
</gene>
<evidence type="ECO:0000256" key="4">
    <source>
        <dbReference type="SAM" id="MobiDB-lite"/>
    </source>
</evidence>
<dbReference type="PANTHER" id="PTHR47640">
    <property type="entry name" value="TRNA SELENOCYSTEINE 1-ASSOCIATED PROTEIN 1-RELATED-RELATED"/>
    <property type="match status" value="1"/>
</dbReference>
<keyword evidence="7" id="KW-1185">Reference proteome</keyword>
<feature type="region of interest" description="Disordered" evidence="4">
    <location>
        <begin position="192"/>
        <end position="250"/>
    </location>
</feature>
<proteinExistence type="predicted"/>
<feature type="region of interest" description="Disordered" evidence="4">
    <location>
        <begin position="77"/>
        <end position="103"/>
    </location>
</feature>
<sequence length="413" mass="44644">MGEIEPWMDETQIANLYAHVAKVLSVKIIKSKVTGLPAGYGFVEFESHEMARKAKDQLNGTPIPELNKTFRLNWASQSGGSSRPLPQHAPPMGATNPMHGGEDTSGDFSVYVGDLDPNVTDSILLEHFSNSYKSILSANVIVDSITKRSKKFGFVRFSNQEDSQRAIAEMNGQYLLSRPMKLNVGYKKITQQSQNPSYGNGGGSYEQSSYGGGGYGHAPAPSYPPTYSQYNDPYGSSKQNHGYGSYSYGNPDPYASSSQYGYGSYGYGQQPTGSDYYGSSAASSYPPAPSGSYDYGSQGGSYPQYPPSNTYGSTSSYPPSTSQSYQGGSTAPGYQYDYNYPKTSTYDYGMNPPPPAAEEPAASAAPIPASKEIDYDIGDEEMIPIYDVQTIASANEEYFNSLMESKGSVDLLL</sequence>
<dbReference type="GO" id="GO:0003729">
    <property type="term" value="F:mRNA binding"/>
    <property type="evidence" value="ECO:0007669"/>
    <property type="project" value="InterPro"/>
</dbReference>
<evidence type="ECO:0000256" key="3">
    <source>
        <dbReference type="PROSITE-ProRule" id="PRU00176"/>
    </source>
</evidence>
<organism evidence="6 7">
    <name type="scientific">Euplotes crassus</name>
    <dbReference type="NCBI Taxonomy" id="5936"/>
    <lineage>
        <taxon>Eukaryota</taxon>
        <taxon>Sar</taxon>
        <taxon>Alveolata</taxon>
        <taxon>Ciliophora</taxon>
        <taxon>Intramacronucleata</taxon>
        <taxon>Spirotrichea</taxon>
        <taxon>Hypotrichia</taxon>
        <taxon>Euplotida</taxon>
        <taxon>Euplotidae</taxon>
        <taxon>Moneuplotes</taxon>
    </lineage>
</organism>
<evidence type="ECO:0000313" key="7">
    <source>
        <dbReference type="Proteomes" id="UP001295684"/>
    </source>
</evidence>
<dbReference type="SUPFAM" id="SSF54928">
    <property type="entry name" value="RNA-binding domain, RBD"/>
    <property type="match status" value="2"/>
</dbReference>
<evidence type="ECO:0000259" key="5">
    <source>
        <dbReference type="PROSITE" id="PS50102"/>
    </source>
</evidence>